<evidence type="ECO:0000256" key="3">
    <source>
        <dbReference type="SAM" id="MobiDB-lite"/>
    </source>
</evidence>
<evidence type="ECO:0000313" key="5">
    <source>
        <dbReference type="EMBL" id="KFB50444.1"/>
    </source>
</evidence>
<dbReference type="OrthoDB" id="3180714at2759"/>
<evidence type="ECO:0000259" key="4">
    <source>
        <dbReference type="PROSITE" id="PS51747"/>
    </source>
</evidence>
<dbReference type="OMA" id="CPLCAMA"/>
<gene>
    <name evidence="5" type="ORF">ZHAS_00018475</name>
</gene>
<dbReference type="STRING" id="74873.A0A084WJQ0"/>
<dbReference type="InterPro" id="IPR016193">
    <property type="entry name" value="Cytidine_deaminase-like"/>
</dbReference>
<evidence type="ECO:0000256" key="1">
    <source>
        <dbReference type="ARBA" id="ARBA00022694"/>
    </source>
</evidence>
<dbReference type="AlphaFoldDB" id="A0A084WJQ0"/>
<feature type="region of interest" description="Disordered" evidence="3">
    <location>
        <begin position="292"/>
        <end position="316"/>
    </location>
</feature>
<evidence type="ECO:0000313" key="7">
    <source>
        <dbReference type="Proteomes" id="UP000030765"/>
    </source>
</evidence>
<dbReference type="Pfam" id="PF00383">
    <property type="entry name" value="dCMP_cyt_deam_1"/>
    <property type="match status" value="1"/>
</dbReference>
<feature type="compositionally biased region" description="Basic and acidic residues" evidence="3">
    <location>
        <begin position="1"/>
        <end position="14"/>
    </location>
</feature>
<dbReference type="PROSITE" id="PS51747">
    <property type="entry name" value="CYT_DCMP_DEAMINASES_2"/>
    <property type="match status" value="1"/>
</dbReference>
<dbReference type="SUPFAM" id="SSF53927">
    <property type="entry name" value="Cytidine deaminase-like"/>
    <property type="match status" value="1"/>
</dbReference>
<dbReference type="PANTHER" id="PTHR11079">
    <property type="entry name" value="CYTOSINE DEAMINASE FAMILY MEMBER"/>
    <property type="match status" value="1"/>
</dbReference>
<reference evidence="6" key="2">
    <citation type="submission" date="2020-05" db="UniProtKB">
        <authorList>
            <consortium name="EnsemblMetazoa"/>
        </authorList>
    </citation>
    <scope>IDENTIFICATION</scope>
</reference>
<dbReference type="EMBL" id="KE525348">
    <property type="protein sequence ID" value="KFB50444.1"/>
    <property type="molecule type" value="Genomic_DNA"/>
</dbReference>
<feature type="region of interest" description="Disordered" evidence="3">
    <location>
        <begin position="1"/>
        <end position="24"/>
    </location>
</feature>
<dbReference type="GO" id="GO:0052717">
    <property type="term" value="F:tRNA-specific adenosine-34 deaminase activity"/>
    <property type="evidence" value="ECO:0007669"/>
    <property type="project" value="TreeGrafter"/>
</dbReference>
<dbReference type="Proteomes" id="UP000030765">
    <property type="component" value="Unassembled WGS sequence"/>
</dbReference>
<comment type="similarity">
    <text evidence="2">Belongs to the cytidine and deoxycytidylate deaminase family. ADAT3 subfamily.</text>
</comment>
<dbReference type="PANTHER" id="PTHR11079:SF156">
    <property type="entry name" value="INACTIVE TRNA-SPECIFIC ADENOSINE DEAMINASE-LIKE PROTEIN 3-RELATED"/>
    <property type="match status" value="1"/>
</dbReference>
<dbReference type="VEuPathDB" id="VectorBase:ASIC018475"/>
<sequence length="393" mass="43698">MSDEPQVKRTKLLDDAAPPPMADGKEEADLAEIRSIMADEYLTPTPAIAVYVGSVPEQRQLSRLVPALQRILPIGDLQHLKRVNRDGTIILSMVETLEEKLAEAKMEDGDCTDETFESRLRKFLRAEGLEQPLIDGLCSGVKVVQVAASQPLLRWQHEKANALWPCKFHPNRHNEALYANTLFGTKDASLHRRLMSLCLQLSNRFDGQPFGVCANPRLGGRIVAIAPGRSDQHPIWHCPMVLIDMVAVSQNGGIWNRPTGTGLRDDGFHYGGIEERYERFVRESFGETLNLGAEPSRAGTTATPGVNNDLSGVGEPAPGLTEDNLAKYGPYLCTGYDIYLTHEPCIMCAMALTHSRVRRVFYHHPTREGALETLVKLQSVKDLNHHFEAFQVV</sequence>
<proteinExistence type="inferred from homology"/>
<dbReference type="Gene3D" id="3.40.140.10">
    <property type="entry name" value="Cytidine Deaminase, domain 2"/>
    <property type="match status" value="1"/>
</dbReference>
<keyword evidence="1" id="KW-0819">tRNA processing</keyword>
<name>A0A084WJQ0_ANOSI</name>
<protein>
    <submittedName>
        <fullName evidence="5">AGAP007066-PA-like protein</fullName>
    </submittedName>
</protein>
<organism evidence="5">
    <name type="scientific">Anopheles sinensis</name>
    <name type="common">Mosquito</name>
    <dbReference type="NCBI Taxonomy" id="74873"/>
    <lineage>
        <taxon>Eukaryota</taxon>
        <taxon>Metazoa</taxon>
        <taxon>Ecdysozoa</taxon>
        <taxon>Arthropoda</taxon>
        <taxon>Hexapoda</taxon>
        <taxon>Insecta</taxon>
        <taxon>Pterygota</taxon>
        <taxon>Neoptera</taxon>
        <taxon>Endopterygota</taxon>
        <taxon>Diptera</taxon>
        <taxon>Nematocera</taxon>
        <taxon>Culicoidea</taxon>
        <taxon>Culicidae</taxon>
        <taxon>Anophelinae</taxon>
        <taxon>Anopheles</taxon>
    </lineage>
</organism>
<dbReference type="EMBL" id="ATLV01024046">
    <property type="status" value="NOT_ANNOTATED_CDS"/>
    <property type="molecule type" value="Genomic_DNA"/>
</dbReference>
<evidence type="ECO:0000256" key="2">
    <source>
        <dbReference type="ARBA" id="ARBA00038160"/>
    </source>
</evidence>
<keyword evidence="7" id="KW-1185">Reference proteome</keyword>
<evidence type="ECO:0000313" key="6">
    <source>
        <dbReference type="EnsemblMetazoa" id="ASIC018475-PA"/>
    </source>
</evidence>
<dbReference type="GO" id="GO:0005634">
    <property type="term" value="C:nucleus"/>
    <property type="evidence" value="ECO:0007669"/>
    <property type="project" value="TreeGrafter"/>
</dbReference>
<feature type="domain" description="CMP/dCMP-type deaminase" evidence="4">
    <location>
        <begin position="280"/>
        <end position="374"/>
    </location>
</feature>
<accession>A0A084WJQ0</accession>
<dbReference type="EnsemblMetazoa" id="ASIC018475-RA">
    <property type="protein sequence ID" value="ASIC018475-PA"/>
    <property type="gene ID" value="ASIC018475"/>
</dbReference>
<reference evidence="5 7" key="1">
    <citation type="journal article" date="2014" name="BMC Genomics">
        <title>Genome sequence of Anopheles sinensis provides insight into genetics basis of mosquito competence for malaria parasites.</title>
        <authorList>
            <person name="Zhou D."/>
            <person name="Zhang D."/>
            <person name="Ding G."/>
            <person name="Shi L."/>
            <person name="Hou Q."/>
            <person name="Ye Y."/>
            <person name="Xu Y."/>
            <person name="Zhou H."/>
            <person name="Xiong C."/>
            <person name="Li S."/>
            <person name="Yu J."/>
            <person name="Hong S."/>
            <person name="Yu X."/>
            <person name="Zou P."/>
            <person name="Chen C."/>
            <person name="Chang X."/>
            <person name="Wang W."/>
            <person name="Lv Y."/>
            <person name="Sun Y."/>
            <person name="Ma L."/>
            <person name="Shen B."/>
            <person name="Zhu C."/>
        </authorList>
    </citation>
    <scope>NUCLEOTIDE SEQUENCE [LARGE SCALE GENOMIC DNA]</scope>
</reference>
<dbReference type="GO" id="GO:0008033">
    <property type="term" value="P:tRNA processing"/>
    <property type="evidence" value="ECO:0007669"/>
    <property type="project" value="UniProtKB-KW"/>
</dbReference>
<dbReference type="InterPro" id="IPR002125">
    <property type="entry name" value="CMP_dCMP_dom"/>
</dbReference>
<feature type="compositionally biased region" description="Polar residues" evidence="3">
    <location>
        <begin position="298"/>
        <end position="310"/>
    </location>
</feature>
<dbReference type="GO" id="GO:0005737">
    <property type="term" value="C:cytoplasm"/>
    <property type="evidence" value="ECO:0007669"/>
    <property type="project" value="TreeGrafter"/>
</dbReference>